<feature type="transmembrane region" description="Helical" evidence="5">
    <location>
        <begin position="141"/>
        <end position="160"/>
    </location>
</feature>
<keyword evidence="2 5" id="KW-0812">Transmembrane</keyword>
<dbReference type="GO" id="GO:0005262">
    <property type="term" value="F:calcium channel activity"/>
    <property type="evidence" value="ECO:0007669"/>
    <property type="project" value="TreeGrafter"/>
</dbReference>
<dbReference type="InterPro" id="IPR004837">
    <property type="entry name" value="NaCa_Exmemb"/>
</dbReference>
<proteinExistence type="predicted"/>
<feature type="transmembrane region" description="Helical" evidence="5">
    <location>
        <begin position="114"/>
        <end position="134"/>
    </location>
</feature>
<feature type="transmembrane region" description="Helical" evidence="5">
    <location>
        <begin position="204"/>
        <end position="224"/>
    </location>
</feature>
<feature type="transmembrane region" description="Helical" evidence="5">
    <location>
        <begin position="239"/>
        <end position="263"/>
    </location>
</feature>
<feature type="domain" description="Sodium/calcium exchanger membrane region" evidence="6">
    <location>
        <begin position="40"/>
        <end position="180"/>
    </location>
</feature>
<name>A0A317T8X5_9CHLB</name>
<dbReference type="Pfam" id="PF01699">
    <property type="entry name" value="Na_Ca_ex"/>
    <property type="match status" value="2"/>
</dbReference>
<dbReference type="InterPro" id="IPR044880">
    <property type="entry name" value="NCX_ion-bd_dom_sf"/>
</dbReference>
<feature type="transmembrane region" description="Helical" evidence="5">
    <location>
        <begin position="339"/>
        <end position="356"/>
    </location>
</feature>
<dbReference type="NCBIfam" id="TIGR00367">
    <property type="entry name" value="calcium/sodium antiporter"/>
    <property type="match status" value="1"/>
</dbReference>
<dbReference type="Gene3D" id="1.20.1420.30">
    <property type="entry name" value="NCX, central ion-binding region"/>
    <property type="match status" value="1"/>
</dbReference>
<dbReference type="OrthoDB" id="9794225at2"/>
<dbReference type="GO" id="GO:0006874">
    <property type="term" value="P:intracellular calcium ion homeostasis"/>
    <property type="evidence" value="ECO:0007669"/>
    <property type="project" value="TreeGrafter"/>
</dbReference>
<sequence>MYHFLGLYYTPVLSTKAPIICLQRVTIPDYTSFLGLPGNVIALLFSAYLLYLGADWLVKGGSNLAMRYGVKPFVIGLTVVAYGTSMPEFVVSFFANVVEHSATISLGNIIGSNITNIGLILGLSTLIFPIHIAFQNIRNQLFFLFGISTLLYMLSLDGSISRSEGGLLLLLLAGYLFSLYKTTETAEDSFEEADKELEIYSLSISLLMVLGGSILLSFGAWSFVKSSVWIAEQFSIPKLYIGLSIVALGTSLPELATSVVAAFRKQSEISVGNIIGSNVFNILFVLGGVGLIKPISVLEPVIHGVGISGRFPHTEYFVMLAFGLLLFPMSYRRNKIGRISGLVLLSGYVLFYWWLFGQ</sequence>
<evidence type="ECO:0000259" key="6">
    <source>
        <dbReference type="Pfam" id="PF01699"/>
    </source>
</evidence>
<evidence type="ECO:0000313" key="8">
    <source>
        <dbReference type="Proteomes" id="UP000246278"/>
    </source>
</evidence>
<protein>
    <submittedName>
        <fullName evidence="7">Sodium:calcium antiporter</fullName>
    </submittedName>
</protein>
<evidence type="ECO:0000256" key="3">
    <source>
        <dbReference type="ARBA" id="ARBA00022989"/>
    </source>
</evidence>
<accession>A0A317T8X5</accession>
<dbReference type="AlphaFoldDB" id="A0A317T8X5"/>
<evidence type="ECO:0000313" key="7">
    <source>
        <dbReference type="EMBL" id="PWW82908.1"/>
    </source>
</evidence>
<dbReference type="PANTHER" id="PTHR10846">
    <property type="entry name" value="SODIUM/POTASSIUM/CALCIUM EXCHANGER"/>
    <property type="match status" value="1"/>
</dbReference>
<feature type="transmembrane region" description="Helical" evidence="5">
    <location>
        <begin position="73"/>
        <end position="94"/>
    </location>
</feature>
<gene>
    <name evidence="7" type="ORF">CR164_04000</name>
</gene>
<comment type="caution">
    <text evidence="7">The sequence shown here is derived from an EMBL/GenBank/DDBJ whole genome shotgun (WGS) entry which is preliminary data.</text>
</comment>
<evidence type="ECO:0000256" key="4">
    <source>
        <dbReference type="ARBA" id="ARBA00023136"/>
    </source>
</evidence>
<dbReference type="GO" id="GO:0008273">
    <property type="term" value="F:calcium, potassium:sodium antiporter activity"/>
    <property type="evidence" value="ECO:0007669"/>
    <property type="project" value="TreeGrafter"/>
</dbReference>
<keyword evidence="8" id="KW-1185">Reference proteome</keyword>
<evidence type="ECO:0000256" key="2">
    <source>
        <dbReference type="ARBA" id="ARBA00022692"/>
    </source>
</evidence>
<keyword evidence="3 5" id="KW-1133">Transmembrane helix</keyword>
<evidence type="ECO:0000256" key="1">
    <source>
        <dbReference type="ARBA" id="ARBA00004141"/>
    </source>
</evidence>
<keyword evidence="4 5" id="KW-0472">Membrane</keyword>
<comment type="subcellular location">
    <subcellularLocation>
        <location evidence="1">Membrane</location>
        <topology evidence="1">Multi-pass membrane protein</topology>
    </subcellularLocation>
</comment>
<dbReference type="Proteomes" id="UP000246278">
    <property type="component" value="Unassembled WGS sequence"/>
</dbReference>
<feature type="transmembrane region" description="Helical" evidence="5">
    <location>
        <begin position="166"/>
        <end position="183"/>
    </location>
</feature>
<feature type="transmembrane region" description="Helical" evidence="5">
    <location>
        <begin position="316"/>
        <end position="332"/>
    </location>
</feature>
<dbReference type="PANTHER" id="PTHR10846:SF8">
    <property type="entry name" value="INNER MEMBRANE PROTEIN YRBG"/>
    <property type="match status" value="1"/>
</dbReference>
<dbReference type="InterPro" id="IPR004481">
    <property type="entry name" value="K/Na/Ca-exchanger"/>
</dbReference>
<feature type="transmembrane region" description="Helical" evidence="5">
    <location>
        <begin position="275"/>
        <end position="296"/>
    </location>
</feature>
<dbReference type="GO" id="GO:0005886">
    <property type="term" value="C:plasma membrane"/>
    <property type="evidence" value="ECO:0007669"/>
    <property type="project" value="TreeGrafter"/>
</dbReference>
<reference evidence="8" key="1">
    <citation type="submission" date="2017-10" db="EMBL/GenBank/DDBJ databases">
        <authorList>
            <person name="Gaisin V.A."/>
            <person name="Rysina M.S."/>
            <person name="Grouzdev D.S."/>
        </authorList>
    </citation>
    <scope>NUCLEOTIDE SEQUENCE [LARGE SCALE GENOMIC DNA]</scope>
    <source>
        <strain evidence="8">V1</strain>
    </source>
</reference>
<feature type="transmembrane region" description="Helical" evidence="5">
    <location>
        <begin position="33"/>
        <end position="52"/>
    </location>
</feature>
<organism evidence="7 8">
    <name type="scientific">Prosthecochloris marina</name>
    <dbReference type="NCBI Taxonomy" id="2017681"/>
    <lineage>
        <taxon>Bacteria</taxon>
        <taxon>Pseudomonadati</taxon>
        <taxon>Chlorobiota</taxon>
        <taxon>Chlorobiia</taxon>
        <taxon>Chlorobiales</taxon>
        <taxon>Chlorobiaceae</taxon>
        <taxon>Prosthecochloris</taxon>
    </lineage>
</organism>
<dbReference type="EMBL" id="PDNZ01000002">
    <property type="protein sequence ID" value="PWW82908.1"/>
    <property type="molecule type" value="Genomic_DNA"/>
</dbReference>
<feature type="domain" description="Sodium/calcium exchanger membrane region" evidence="6">
    <location>
        <begin position="205"/>
        <end position="356"/>
    </location>
</feature>
<evidence type="ECO:0000256" key="5">
    <source>
        <dbReference type="SAM" id="Phobius"/>
    </source>
</evidence>